<dbReference type="AlphaFoldDB" id="A0A4Q6Y036"/>
<feature type="coiled-coil region" evidence="1">
    <location>
        <begin position="552"/>
        <end position="579"/>
    </location>
</feature>
<dbReference type="InterPro" id="IPR038729">
    <property type="entry name" value="Rad50/SbcC_AAA"/>
</dbReference>
<dbReference type="Proteomes" id="UP000292855">
    <property type="component" value="Unassembled WGS sequence"/>
</dbReference>
<dbReference type="EMBL" id="SGIT01000001">
    <property type="protein sequence ID" value="RZF62286.1"/>
    <property type="molecule type" value="Genomic_DNA"/>
</dbReference>
<dbReference type="InterPro" id="IPR027417">
    <property type="entry name" value="P-loop_NTPase"/>
</dbReference>
<gene>
    <name evidence="3" type="ORF">EWE74_05655</name>
</gene>
<feature type="domain" description="Rad50/SbcC-type AAA" evidence="2">
    <location>
        <begin position="6"/>
        <end position="262"/>
    </location>
</feature>
<feature type="coiled-coil region" evidence="1">
    <location>
        <begin position="676"/>
        <end position="738"/>
    </location>
</feature>
<dbReference type="PANTHER" id="PTHR32114:SF2">
    <property type="entry name" value="ABC TRANSPORTER ABCH.3"/>
    <property type="match status" value="1"/>
</dbReference>
<dbReference type="OrthoDB" id="9795626at2"/>
<dbReference type="Gene3D" id="3.40.50.300">
    <property type="entry name" value="P-loop containing nucleotide triphosphate hydrolases"/>
    <property type="match status" value="2"/>
</dbReference>
<keyword evidence="4" id="KW-1185">Reference proteome</keyword>
<dbReference type="SUPFAM" id="SSF52540">
    <property type="entry name" value="P-loop containing nucleoside triphosphate hydrolases"/>
    <property type="match status" value="2"/>
</dbReference>
<feature type="coiled-coil region" evidence="1">
    <location>
        <begin position="292"/>
        <end position="326"/>
    </location>
</feature>
<dbReference type="Pfam" id="PF13476">
    <property type="entry name" value="AAA_23"/>
    <property type="match status" value="1"/>
</dbReference>
<evidence type="ECO:0000313" key="4">
    <source>
        <dbReference type="Proteomes" id="UP000292855"/>
    </source>
</evidence>
<feature type="coiled-coil region" evidence="1">
    <location>
        <begin position="374"/>
        <end position="445"/>
    </location>
</feature>
<name>A0A4Q6Y036_9SPHI</name>
<accession>A0A4Q6Y036</accession>
<dbReference type="Pfam" id="PF13558">
    <property type="entry name" value="SbcC_Walker_B"/>
    <property type="match status" value="1"/>
</dbReference>
<organism evidence="3 4">
    <name type="scientific">Sphingobacterium corticibacterium</name>
    <dbReference type="NCBI Taxonomy" id="2484746"/>
    <lineage>
        <taxon>Bacteria</taxon>
        <taxon>Pseudomonadati</taxon>
        <taxon>Bacteroidota</taxon>
        <taxon>Sphingobacteriia</taxon>
        <taxon>Sphingobacteriales</taxon>
        <taxon>Sphingobacteriaceae</taxon>
        <taxon>Sphingobacterium</taxon>
    </lineage>
</organism>
<evidence type="ECO:0000256" key="1">
    <source>
        <dbReference type="SAM" id="Coils"/>
    </source>
</evidence>
<dbReference type="PANTHER" id="PTHR32114">
    <property type="entry name" value="ABC TRANSPORTER ABCH.3"/>
    <property type="match status" value="1"/>
</dbReference>
<protein>
    <recommendedName>
        <fullName evidence="2">Rad50/SbcC-type AAA domain-containing protein</fullName>
    </recommendedName>
</protein>
<evidence type="ECO:0000313" key="3">
    <source>
        <dbReference type="EMBL" id="RZF62286.1"/>
    </source>
</evidence>
<feature type="coiled-coil region" evidence="1">
    <location>
        <begin position="210"/>
        <end position="264"/>
    </location>
</feature>
<comment type="caution">
    <text evidence="3">The sequence shown here is derived from an EMBL/GenBank/DDBJ whole genome shotgun (WGS) entry which is preliminary data.</text>
</comment>
<reference evidence="3 4" key="1">
    <citation type="submission" date="2019-02" db="EMBL/GenBank/DDBJ databases">
        <authorList>
            <person name="Li Y."/>
        </authorList>
    </citation>
    <scope>NUCLEOTIDE SEQUENCE [LARGE SCALE GENOMIC DNA]</scope>
    <source>
        <strain evidence="3 4">30C10-4-7</strain>
    </source>
</reference>
<keyword evidence="1" id="KW-0175">Coiled coil</keyword>
<sequence length="1011" mass="118358">MLPLYLSIEGLYSYQDKQEIDFTQLTEAGLFGIFGKVGSGKSTILEAISFALYGETERLNKQEKRAYNMLNLRSDIANIVFEFLNYEGRRFRFTAQWKRRKKFEDTTSLERYAYEWKNGSWIPLDSNDGASVTQLTYPNFRRTIIIPQGQFKEFLELRGKDRSEMMKDIFNLDRFDLGSKVGILQKQNNSKLEQLNGALSGFDAVSTEILHSKQQELDTAQQQLTLVKQETTSLEKEVIRLTESKKIREELAHKKEEVQEYLLEQPRISQLEKELQTYETTQLAFREILNTTHSLNKEKEQLTHKIEQLTTRKLEVLSRLEKEETEWKKIAPDFQRLDLFKAESEDLKLLISIAQNKKQQEALHKRLQDGKPYLLQAQEEEKKLLSSIESEEKRLDELKNTRVDTSVLLALEAWYQTNDNTHSSINELKTQIQRLQNEIVQTTKAFEEQSIPMDNWESALFQQETDLNTEFTSLQQEETHLKVQAKLSEFADNLADGQPCPLCGALDHPYPMINHDVAVNIQEVLGKQTEIKQRLQQLKVNHQVLTAASIRQREKNTQLAQQESNLQKMEEKLNIHREQFRWEEFSPTDKTTYLSYKDKNHLAETHIKLAETSLKEFRVQWQTAQSKIEKYKNSLAEFEQSVVVLDQLNQQNKLQIRQLNIDDFEQYDETALINKKQETENKVKLLEEGHKRLSESIQSLRTEFAHINGERTASKEQFQQLYQQLNNKQAEISSLLKEHGYSDIVQVQHILQKNLNVEHNRKTIQEFNLNLQILLRHIADLEKRIIHDAYEESIYQEKTTLYTLKREEMELQIRVTGALEKEYARLRVEFDKKEKLLEEYEKLTFRKSNLTTLENLFRGSGFVNYVSSIHLQRLCEIANQRFHRLTKNNLSLTINENNEFEVIDFLNNGFKRSVKTLSGGQAFQASLCLALALAENIQSMNKADKNFFFIDEGFGTQDPESMNTVFETLQYLNKDNRIVGIISHVEELKERIPRAITVVNDTEKGSQLRYN</sequence>
<proteinExistence type="predicted"/>
<dbReference type="GO" id="GO:0006302">
    <property type="term" value="P:double-strand break repair"/>
    <property type="evidence" value="ECO:0007669"/>
    <property type="project" value="InterPro"/>
</dbReference>
<evidence type="ECO:0000259" key="2">
    <source>
        <dbReference type="Pfam" id="PF13476"/>
    </source>
</evidence>
<dbReference type="RefSeq" id="WP_130140515.1">
    <property type="nucleotide sequence ID" value="NZ_SGIT01000001.1"/>
</dbReference>
<dbReference type="GO" id="GO:0016887">
    <property type="term" value="F:ATP hydrolysis activity"/>
    <property type="evidence" value="ECO:0007669"/>
    <property type="project" value="InterPro"/>
</dbReference>